<comment type="caution">
    <text evidence="2">The sequence shown here is derived from an EMBL/GenBank/DDBJ whole genome shotgun (WGS) entry which is preliminary data.</text>
</comment>
<evidence type="ECO:0000313" key="3">
    <source>
        <dbReference type="Proteomes" id="UP000639859"/>
    </source>
</evidence>
<dbReference type="RefSeq" id="WP_198574315.1">
    <property type="nucleotide sequence ID" value="NZ_JADWOX010000001.1"/>
</dbReference>
<dbReference type="PANTHER" id="PTHR30050">
    <property type="entry name" value="CHROMOSOMAL REPLICATION INITIATOR PROTEIN DNAA"/>
    <property type="match status" value="1"/>
</dbReference>
<dbReference type="Pfam" id="PF08299">
    <property type="entry name" value="Bac_DnaA_C"/>
    <property type="match status" value="1"/>
</dbReference>
<protein>
    <recommendedName>
        <fullName evidence="1">Chromosomal replication initiator DnaA C-terminal domain-containing protein</fullName>
    </recommendedName>
</protein>
<feature type="domain" description="Chromosomal replication initiator DnaA C-terminal" evidence="1">
    <location>
        <begin position="35"/>
        <end position="103"/>
    </location>
</feature>
<dbReference type="SUPFAM" id="SSF48295">
    <property type="entry name" value="TrpR-like"/>
    <property type="match status" value="1"/>
</dbReference>
<dbReference type="EMBL" id="JADWOX010000001">
    <property type="protein sequence ID" value="MBI1682359.1"/>
    <property type="molecule type" value="Genomic_DNA"/>
</dbReference>
<name>A0ABS0SS81_9CAUL</name>
<dbReference type="Gene3D" id="1.10.1750.10">
    <property type="match status" value="1"/>
</dbReference>
<dbReference type="Proteomes" id="UP000639859">
    <property type="component" value="Unassembled WGS sequence"/>
</dbReference>
<accession>A0ABS0SS81</accession>
<sequence>MTKAYPTPPIPMVELPVPGSFSLWKGSITGVGRITMPIVLEAVSGAYGVSVEELRGPKRQRRISLARQHAMWLMNGLPHLSLPMIGRFLNRDHTTVLFGIRAHERRVAEQAGWMEAA</sequence>
<dbReference type="CDD" id="cd06571">
    <property type="entry name" value="Bac_DnaA_C"/>
    <property type="match status" value="1"/>
</dbReference>
<dbReference type="SMART" id="SM00760">
    <property type="entry name" value="Bac_DnaA_C"/>
    <property type="match status" value="1"/>
</dbReference>
<dbReference type="PANTHER" id="PTHR30050:SF2">
    <property type="entry name" value="CHROMOSOMAL REPLICATION INITIATOR PROTEIN DNAA"/>
    <property type="match status" value="1"/>
</dbReference>
<reference evidence="2 3" key="1">
    <citation type="submission" date="2020-11" db="EMBL/GenBank/DDBJ databases">
        <title>genome sequence of strain KACC 18849.</title>
        <authorList>
            <person name="Gao J."/>
            <person name="Zhang X."/>
        </authorList>
    </citation>
    <scope>NUCLEOTIDE SEQUENCE [LARGE SCALE GENOMIC DNA]</scope>
    <source>
        <strain evidence="2 3">KACC 18849</strain>
    </source>
</reference>
<keyword evidence="3" id="KW-1185">Reference proteome</keyword>
<organism evidence="2 3">
    <name type="scientific">Caulobacter hibisci</name>
    <dbReference type="NCBI Taxonomy" id="2035993"/>
    <lineage>
        <taxon>Bacteria</taxon>
        <taxon>Pseudomonadati</taxon>
        <taxon>Pseudomonadota</taxon>
        <taxon>Alphaproteobacteria</taxon>
        <taxon>Caulobacterales</taxon>
        <taxon>Caulobacteraceae</taxon>
        <taxon>Caulobacter</taxon>
    </lineage>
</organism>
<dbReference type="InterPro" id="IPR010921">
    <property type="entry name" value="Trp_repressor/repl_initiator"/>
</dbReference>
<proteinExistence type="predicted"/>
<evidence type="ECO:0000259" key="1">
    <source>
        <dbReference type="SMART" id="SM00760"/>
    </source>
</evidence>
<dbReference type="InterPro" id="IPR013159">
    <property type="entry name" value="DnaA_C"/>
</dbReference>
<gene>
    <name evidence="2" type="ORF">I4Q42_01610</name>
</gene>
<evidence type="ECO:0000313" key="2">
    <source>
        <dbReference type="EMBL" id="MBI1682359.1"/>
    </source>
</evidence>